<dbReference type="InterPro" id="IPR036397">
    <property type="entry name" value="RNaseH_sf"/>
</dbReference>
<dbReference type="SUPFAM" id="SSF53098">
    <property type="entry name" value="Ribonuclease H-like"/>
    <property type="match status" value="1"/>
</dbReference>
<evidence type="ECO:0000259" key="3">
    <source>
        <dbReference type="Pfam" id="PF22936"/>
    </source>
</evidence>
<proteinExistence type="predicted"/>
<dbReference type="InterPro" id="IPR057670">
    <property type="entry name" value="SH3_retrovirus"/>
</dbReference>
<protein>
    <submittedName>
        <fullName evidence="5">Uncharacterized protein</fullName>
    </submittedName>
</protein>
<name>A0A6L2LBP6_TANCI</name>
<dbReference type="PANTHER" id="PTHR11439:SF509">
    <property type="entry name" value="RNA-DIRECTED DNA POLYMERASE"/>
    <property type="match status" value="1"/>
</dbReference>
<sequence>MSSRAQLMGRITALIAENATLKARVKGKHNSGPTQPEKSKVLTLGMFAICTKYIPPPRRENWVAPAPKPRKKQFSGNHDACVVHYLKHVNTKRSNVKNVVTPVRKVWRLISKNASRTTSQWKPTGCSRHMTGDRSKLINYVDKFIGTVRFKNNEFATIVGYGDYKLGNTVITRVYNVEGLKYNLFLVGQLCDADLENGVVERRNRTLIEAAHTMLIFAKASMLLWAEVVATACYTLNRSLVHTLHGKTYYELLKGKKPNVTYIRVFGSLCFPTNDSDDLGKLTAKADIGIFVVYAPTKKAYRIYNKRTHKIQETIHVTFDELTEGLTPIHDRKGLAPNALSSVLSSTGLRPTSTPSVPPSEKQLMELFQPLFDDDEEFPPAIYAPPVHIPAALAPEIATGSPSLTIITEDAPAVTVNLQTPPPDTSVANQENPYDTSDSNSYEPMSLLKSLQTHHLPKLSIDQTIHCSCRKPKYAYLSMDVKTVFLNGELQELVYLSQPEGFVDPDHPSHVYRLKKALYGLKQALRAWYDKLSRGIFINQSKYALEILKKYGFDTSPCIDTPMAERPKLDKDTGGKLIDPTRYRRMVDSLIYLSASRPDIVFAVWTIYMGLWYPTDSGFALKAFADADYAGCQDTRRKTKYQLADIFTKALPRERFETLLPLLGVTQMSPETFKALQESANESLGCIAVDSSGERLKRHQPTLGIYQVVQIVLWMRSQLSEYGFKFNQIPLYCDNQSAIALCCNSVQHSRSKHIDPSPLHQRAG</sequence>
<evidence type="ECO:0000313" key="5">
    <source>
        <dbReference type="EMBL" id="GEU59098.1"/>
    </source>
</evidence>
<evidence type="ECO:0000259" key="4">
    <source>
        <dbReference type="Pfam" id="PF25597"/>
    </source>
</evidence>
<dbReference type="Pfam" id="PF07727">
    <property type="entry name" value="RVT_2"/>
    <property type="match status" value="1"/>
</dbReference>
<dbReference type="Pfam" id="PF22936">
    <property type="entry name" value="Pol_BBD"/>
    <property type="match status" value="1"/>
</dbReference>
<accession>A0A6L2LBP6</accession>
<evidence type="ECO:0000259" key="2">
    <source>
        <dbReference type="Pfam" id="PF07727"/>
    </source>
</evidence>
<dbReference type="InterPro" id="IPR013103">
    <property type="entry name" value="RVT_2"/>
</dbReference>
<dbReference type="EMBL" id="BKCJ010004112">
    <property type="protein sequence ID" value="GEU59098.1"/>
    <property type="molecule type" value="Genomic_DNA"/>
</dbReference>
<feature type="domain" description="Retrovirus-related Pol polyprotein from transposon TNT 1-94-like beta-barrel" evidence="3">
    <location>
        <begin position="124"/>
        <end position="193"/>
    </location>
</feature>
<feature type="region of interest" description="Disordered" evidence="1">
    <location>
        <begin position="420"/>
        <end position="442"/>
    </location>
</feature>
<dbReference type="InterPro" id="IPR012337">
    <property type="entry name" value="RNaseH-like_sf"/>
</dbReference>
<gene>
    <name evidence="5" type="ORF">Tci_031076</name>
</gene>
<dbReference type="InterPro" id="IPR054722">
    <property type="entry name" value="PolX-like_BBD"/>
</dbReference>
<organism evidence="5">
    <name type="scientific">Tanacetum cinerariifolium</name>
    <name type="common">Dalmatian daisy</name>
    <name type="synonym">Chrysanthemum cinerariifolium</name>
    <dbReference type="NCBI Taxonomy" id="118510"/>
    <lineage>
        <taxon>Eukaryota</taxon>
        <taxon>Viridiplantae</taxon>
        <taxon>Streptophyta</taxon>
        <taxon>Embryophyta</taxon>
        <taxon>Tracheophyta</taxon>
        <taxon>Spermatophyta</taxon>
        <taxon>Magnoliopsida</taxon>
        <taxon>eudicotyledons</taxon>
        <taxon>Gunneridae</taxon>
        <taxon>Pentapetalae</taxon>
        <taxon>asterids</taxon>
        <taxon>campanulids</taxon>
        <taxon>Asterales</taxon>
        <taxon>Asteraceae</taxon>
        <taxon>Asteroideae</taxon>
        <taxon>Anthemideae</taxon>
        <taxon>Anthemidinae</taxon>
        <taxon>Tanacetum</taxon>
    </lineage>
</organism>
<dbReference type="Gene3D" id="3.30.420.10">
    <property type="entry name" value="Ribonuclease H-like superfamily/Ribonuclease H"/>
    <property type="match status" value="1"/>
</dbReference>
<comment type="caution">
    <text evidence="5">The sequence shown here is derived from an EMBL/GenBank/DDBJ whole genome shotgun (WGS) entry which is preliminary data.</text>
</comment>
<dbReference type="PANTHER" id="PTHR11439">
    <property type="entry name" value="GAG-POL-RELATED RETROTRANSPOSON"/>
    <property type="match status" value="1"/>
</dbReference>
<reference evidence="5" key="1">
    <citation type="journal article" date="2019" name="Sci. Rep.">
        <title>Draft genome of Tanacetum cinerariifolium, the natural source of mosquito coil.</title>
        <authorList>
            <person name="Yamashiro T."/>
            <person name="Shiraishi A."/>
            <person name="Satake H."/>
            <person name="Nakayama K."/>
        </authorList>
    </citation>
    <scope>NUCLEOTIDE SEQUENCE</scope>
</reference>
<feature type="domain" description="Reverse transcriptase Ty1/copia-type" evidence="2">
    <location>
        <begin position="478"/>
        <end position="534"/>
    </location>
</feature>
<feature type="compositionally biased region" description="Polar residues" evidence="1">
    <location>
        <begin position="426"/>
        <end position="442"/>
    </location>
</feature>
<dbReference type="GO" id="GO:0003676">
    <property type="term" value="F:nucleic acid binding"/>
    <property type="evidence" value="ECO:0007669"/>
    <property type="project" value="InterPro"/>
</dbReference>
<dbReference type="Pfam" id="PF25597">
    <property type="entry name" value="SH3_retrovirus"/>
    <property type="match status" value="1"/>
</dbReference>
<dbReference type="AlphaFoldDB" id="A0A6L2LBP6"/>
<feature type="domain" description="Retroviral polymerase SH3-like" evidence="4">
    <location>
        <begin position="268"/>
        <end position="322"/>
    </location>
</feature>
<evidence type="ECO:0000256" key="1">
    <source>
        <dbReference type="SAM" id="MobiDB-lite"/>
    </source>
</evidence>